<proteinExistence type="predicted"/>
<reference evidence="2" key="1">
    <citation type="submission" date="2023-07" db="EMBL/GenBank/DDBJ databases">
        <title>A chromosome-level genome assembly of Lolium multiflorum.</title>
        <authorList>
            <person name="Chen Y."/>
            <person name="Copetti D."/>
            <person name="Kolliker R."/>
            <person name="Studer B."/>
        </authorList>
    </citation>
    <scope>NUCLEOTIDE SEQUENCE</scope>
    <source>
        <strain evidence="2">02402/16</strain>
        <tissue evidence="2">Leaf</tissue>
    </source>
</reference>
<accession>A0AAD8R530</accession>
<feature type="region of interest" description="Disordered" evidence="1">
    <location>
        <begin position="1"/>
        <end position="35"/>
    </location>
</feature>
<evidence type="ECO:0000256" key="1">
    <source>
        <dbReference type="SAM" id="MobiDB-lite"/>
    </source>
</evidence>
<dbReference type="EMBL" id="JAUUTY010000006">
    <property type="protein sequence ID" value="KAK1613917.1"/>
    <property type="molecule type" value="Genomic_DNA"/>
</dbReference>
<name>A0AAD8R530_LOLMU</name>
<keyword evidence="3" id="KW-1185">Reference proteome</keyword>
<dbReference type="AlphaFoldDB" id="A0AAD8R530"/>
<sequence>MPPKRKAPAKAAKPPPKPRNVVPKDKPATMSQEECDKEIERHSFITADRRRRRIAAIDAAKAAATAYGTRPVWETLPQLEDAVPTSPIRQCRRRCRRLFGGRRWRCSNKSRNQPAVL</sequence>
<comment type="caution">
    <text evidence="2">The sequence shown here is derived from an EMBL/GenBank/DDBJ whole genome shotgun (WGS) entry which is preliminary data.</text>
</comment>
<evidence type="ECO:0000313" key="2">
    <source>
        <dbReference type="EMBL" id="KAK1613917.1"/>
    </source>
</evidence>
<protein>
    <submittedName>
        <fullName evidence="2">Uncharacterized protein</fullName>
    </submittedName>
</protein>
<dbReference type="Proteomes" id="UP001231189">
    <property type="component" value="Unassembled WGS sequence"/>
</dbReference>
<gene>
    <name evidence="2" type="ORF">QYE76_019434</name>
</gene>
<evidence type="ECO:0000313" key="3">
    <source>
        <dbReference type="Proteomes" id="UP001231189"/>
    </source>
</evidence>
<organism evidence="2 3">
    <name type="scientific">Lolium multiflorum</name>
    <name type="common">Italian ryegrass</name>
    <name type="synonym">Lolium perenne subsp. multiflorum</name>
    <dbReference type="NCBI Taxonomy" id="4521"/>
    <lineage>
        <taxon>Eukaryota</taxon>
        <taxon>Viridiplantae</taxon>
        <taxon>Streptophyta</taxon>
        <taxon>Embryophyta</taxon>
        <taxon>Tracheophyta</taxon>
        <taxon>Spermatophyta</taxon>
        <taxon>Magnoliopsida</taxon>
        <taxon>Liliopsida</taxon>
        <taxon>Poales</taxon>
        <taxon>Poaceae</taxon>
        <taxon>BOP clade</taxon>
        <taxon>Pooideae</taxon>
        <taxon>Poodae</taxon>
        <taxon>Poeae</taxon>
        <taxon>Poeae Chloroplast Group 2 (Poeae type)</taxon>
        <taxon>Loliodinae</taxon>
        <taxon>Loliinae</taxon>
        <taxon>Lolium</taxon>
    </lineage>
</organism>